<evidence type="ECO:0000313" key="2">
    <source>
        <dbReference type="EMBL" id="MVO09161.1"/>
    </source>
</evidence>
<gene>
    <name evidence="2" type="ORF">GOQ30_08300</name>
</gene>
<dbReference type="AlphaFoldDB" id="A0A6I4ILC3"/>
<name>A0A6I4ILC3_9FLAO</name>
<dbReference type="Proteomes" id="UP000431264">
    <property type="component" value="Unassembled WGS sequence"/>
</dbReference>
<reference evidence="3" key="1">
    <citation type="submission" date="2019-05" db="EMBL/GenBank/DDBJ databases">
        <title>Flavobacterium profundi sp. nov., isolated from a deep-sea seamount.</title>
        <authorList>
            <person name="Zhang D.-C."/>
        </authorList>
    </citation>
    <scope>NUCLEOTIDE SEQUENCE [LARGE SCALE GENOMIC DNA]</scope>
    <source>
        <strain evidence="3">TP390</strain>
    </source>
</reference>
<keyword evidence="3" id="KW-1185">Reference proteome</keyword>
<dbReference type="InterPro" id="IPR038727">
    <property type="entry name" value="NadR/Ttd14_AAA_dom"/>
</dbReference>
<sequence length="179" mass="20771">MEKEIIVLIGGPSSGKTTLINALNQKGYICYPEISREVIQKAQQDGIEQLFLENPLLFSELLLQGRINQYHQAKSEASEIVFIDRGLPDVIAYMNFIGDQYPDAFHQACLSHTYSKVFVLPPWEEIYTSDNERYESFEEAVQIQLHLEETYKQYGYELIHVPKDTVEKRVAFLMDFIQK</sequence>
<accession>A0A6I4ILC3</accession>
<protein>
    <submittedName>
        <fullName evidence="2">AAA family ATPase</fullName>
    </submittedName>
</protein>
<dbReference type="SUPFAM" id="SSF52540">
    <property type="entry name" value="P-loop containing nucleoside triphosphate hydrolases"/>
    <property type="match status" value="1"/>
</dbReference>
<dbReference type="EMBL" id="WQLW01000005">
    <property type="protein sequence ID" value="MVO09161.1"/>
    <property type="molecule type" value="Genomic_DNA"/>
</dbReference>
<organism evidence="2 3">
    <name type="scientific">Flavobacterium profundi</name>
    <dbReference type="NCBI Taxonomy" id="1774945"/>
    <lineage>
        <taxon>Bacteria</taxon>
        <taxon>Pseudomonadati</taxon>
        <taxon>Bacteroidota</taxon>
        <taxon>Flavobacteriia</taxon>
        <taxon>Flavobacteriales</taxon>
        <taxon>Flavobacteriaceae</taxon>
        <taxon>Flavobacterium</taxon>
    </lineage>
</organism>
<feature type="domain" description="NadR/Ttd14 AAA" evidence="1">
    <location>
        <begin position="6"/>
        <end position="169"/>
    </location>
</feature>
<dbReference type="OrthoDB" id="5638848at2"/>
<dbReference type="Pfam" id="PF13521">
    <property type="entry name" value="AAA_28"/>
    <property type="match status" value="1"/>
</dbReference>
<evidence type="ECO:0000259" key="1">
    <source>
        <dbReference type="Pfam" id="PF13521"/>
    </source>
</evidence>
<comment type="caution">
    <text evidence="2">The sequence shown here is derived from an EMBL/GenBank/DDBJ whole genome shotgun (WGS) entry which is preliminary data.</text>
</comment>
<proteinExistence type="predicted"/>
<dbReference type="Gene3D" id="3.40.50.300">
    <property type="entry name" value="P-loop containing nucleotide triphosphate hydrolases"/>
    <property type="match status" value="1"/>
</dbReference>
<dbReference type="InterPro" id="IPR027417">
    <property type="entry name" value="P-loop_NTPase"/>
</dbReference>
<evidence type="ECO:0000313" key="3">
    <source>
        <dbReference type="Proteomes" id="UP000431264"/>
    </source>
</evidence>
<dbReference type="RefSeq" id="WP_140997549.1">
    <property type="nucleotide sequence ID" value="NZ_VDCZ01000005.1"/>
</dbReference>